<keyword evidence="2" id="KW-1185">Reference proteome</keyword>
<gene>
    <name evidence="1" type="ORF">HJG44_10955</name>
</gene>
<reference evidence="1 2" key="1">
    <citation type="submission" date="2020-04" db="EMBL/GenBank/DDBJ databases">
        <title>Enterovirga sp. isolate from soil.</title>
        <authorList>
            <person name="Chea S."/>
            <person name="Kim D.-U."/>
        </authorList>
    </citation>
    <scope>NUCLEOTIDE SEQUENCE [LARGE SCALE GENOMIC DNA]</scope>
    <source>
        <strain evidence="1 2">DB1703</strain>
    </source>
</reference>
<dbReference type="AlphaFoldDB" id="A0A849I9D6"/>
<evidence type="ECO:0000313" key="2">
    <source>
        <dbReference type="Proteomes" id="UP000564885"/>
    </source>
</evidence>
<name>A0A849I9D6_9HYPH</name>
<comment type="caution">
    <text evidence="1">The sequence shown here is derived from an EMBL/GenBank/DDBJ whole genome shotgun (WGS) entry which is preliminary data.</text>
</comment>
<sequence>MIRWSLENFITGTMGRGEISRADVLSLRRDVLPNGIETRDEADVLIALDRALHEKDESWGAFLVQTVVDFVVWSSRPTGRVDRETAEWLIASLGCGAGPTKTAVTIAFEIVREAETSDEALVAFVMRSRARGRHEPAAGRKADLVF</sequence>
<accession>A0A849I9D6</accession>
<protein>
    <submittedName>
        <fullName evidence="1">Uncharacterized protein</fullName>
    </submittedName>
</protein>
<organism evidence="1 2">
    <name type="scientific">Enterovirga aerilata</name>
    <dbReference type="NCBI Taxonomy" id="2730920"/>
    <lineage>
        <taxon>Bacteria</taxon>
        <taxon>Pseudomonadati</taxon>
        <taxon>Pseudomonadota</taxon>
        <taxon>Alphaproteobacteria</taxon>
        <taxon>Hyphomicrobiales</taxon>
        <taxon>Methylobacteriaceae</taxon>
        <taxon>Enterovirga</taxon>
    </lineage>
</organism>
<evidence type="ECO:0000313" key="1">
    <source>
        <dbReference type="EMBL" id="NNM72895.1"/>
    </source>
</evidence>
<dbReference type="Proteomes" id="UP000564885">
    <property type="component" value="Unassembled WGS sequence"/>
</dbReference>
<dbReference type="EMBL" id="JABEPP010000003">
    <property type="protein sequence ID" value="NNM72895.1"/>
    <property type="molecule type" value="Genomic_DNA"/>
</dbReference>
<proteinExistence type="predicted"/>
<dbReference type="RefSeq" id="WP_171218410.1">
    <property type="nucleotide sequence ID" value="NZ_JABEPP010000003.1"/>
</dbReference>